<evidence type="ECO:0000313" key="2">
    <source>
        <dbReference type="EMBL" id="KPA81242.1"/>
    </source>
</evidence>
<comment type="caution">
    <text evidence="2">The sequence shown here is derived from an EMBL/GenBank/DDBJ whole genome shotgun (WGS) entry which is preliminary data.</text>
</comment>
<dbReference type="SUPFAM" id="SSF54919">
    <property type="entry name" value="Nucleoside diphosphate kinase, NDK"/>
    <property type="match status" value="2"/>
</dbReference>
<organism evidence="2 3">
    <name type="scientific">Leptomonas pyrrhocoris</name>
    <name type="common">Firebug parasite</name>
    <dbReference type="NCBI Taxonomy" id="157538"/>
    <lineage>
        <taxon>Eukaryota</taxon>
        <taxon>Discoba</taxon>
        <taxon>Euglenozoa</taxon>
        <taxon>Kinetoplastea</taxon>
        <taxon>Metakinetoplastina</taxon>
        <taxon>Trypanosomatida</taxon>
        <taxon>Trypanosomatidae</taxon>
        <taxon>Leishmaniinae</taxon>
        <taxon>Leptomonas</taxon>
    </lineage>
</organism>
<dbReference type="RefSeq" id="XP_015659681.1">
    <property type="nucleotide sequence ID" value="XM_015801061.1"/>
</dbReference>
<evidence type="ECO:0000256" key="1">
    <source>
        <dbReference type="SAM" id="MobiDB-lite"/>
    </source>
</evidence>
<feature type="region of interest" description="Disordered" evidence="1">
    <location>
        <begin position="2538"/>
        <end position="2562"/>
    </location>
</feature>
<dbReference type="Gene3D" id="3.30.70.141">
    <property type="entry name" value="Nucleoside diphosphate kinase-like domain"/>
    <property type="match status" value="1"/>
</dbReference>
<feature type="compositionally biased region" description="Low complexity" evidence="1">
    <location>
        <begin position="2538"/>
        <end position="2551"/>
    </location>
</feature>
<reference evidence="2 3" key="1">
    <citation type="submission" date="2015-07" db="EMBL/GenBank/DDBJ databases">
        <title>High-quality genome of monoxenous trypanosomatid Leptomonas pyrrhocoris.</title>
        <authorList>
            <person name="Flegontov P."/>
            <person name="Butenko A."/>
            <person name="Firsov S."/>
            <person name="Vlcek C."/>
            <person name="Logacheva M.D."/>
            <person name="Field M."/>
            <person name="Filatov D."/>
            <person name="Flegontova O."/>
            <person name="Gerasimov E."/>
            <person name="Jackson A.P."/>
            <person name="Kelly S."/>
            <person name="Opperdoes F."/>
            <person name="O'Reilly A."/>
            <person name="Votypka J."/>
            <person name="Yurchenko V."/>
            <person name="Lukes J."/>
        </authorList>
    </citation>
    <scope>NUCLEOTIDE SEQUENCE [LARGE SCALE GENOMIC DNA]</scope>
    <source>
        <strain evidence="2">H10</strain>
    </source>
</reference>
<keyword evidence="3" id="KW-1185">Reference proteome</keyword>
<dbReference type="InterPro" id="IPR036850">
    <property type="entry name" value="NDK-like_dom_sf"/>
</dbReference>
<dbReference type="OrthoDB" id="2162449at2759"/>
<accession>A0A0N0DW40</accession>
<proteinExistence type="predicted"/>
<evidence type="ECO:0000313" key="3">
    <source>
        <dbReference type="Proteomes" id="UP000037923"/>
    </source>
</evidence>
<name>A0A0N0DW40_LEPPY</name>
<gene>
    <name evidence="2" type="ORF">ABB37_03660</name>
</gene>
<protein>
    <submittedName>
        <fullName evidence="2">Uncharacterized protein</fullName>
    </submittedName>
</protein>
<dbReference type="GeneID" id="26903951"/>
<dbReference type="Proteomes" id="UP000037923">
    <property type="component" value="Unassembled WGS sequence"/>
</dbReference>
<sequence>MESIFILVPPRSCSPGTLQKVRECLTGGGAQIEAEAVLPTDALLLCPSQLSVLFGSAHHWGMSPSQQVLQRPFASAADDIDATFCPVEEDVKSLFYSHYGELWDAAISERRLKTAFDVLKEENITAAELEQRCVSAAAATAARNVLELPTHLTITKFDNNGKNYEESTARYVVNGVYPAQQERFFQANADQGGCWWCAATLPDSAAPQQGSQLHALQQLSHTVENILSSCSDVRVVTNPLEALAFRVLWMKVPLTRDAFASTVLQQGVVPSWLEALLRDPVMHDRGHFSSVFDMVQGKTAEEASHAVAQLWAALKPNAAGKGIADVANGAPALYDYKTGYLDPRLYAATTTTTVDRTHAVVLVHSRLCAHGEVSSSLRRRLEQQGADVDAVRQVSVEELQAKLDLHFAPAARYAFDQAALQHLIVEEPDVARCFEETHGVPWQRAVDEGRIWSVTLAEQLLGSPQARALLKECLAQSRLTQQLSPFLSITKVSREALVSQAFPDTALSTLFSTACVGQPPYALMPDTFFVVNAAYSLYRNDVLGQVYSQEVAGEVWQLSWPRTSNINLKAWQRLACISPTLEAAQRDESLDPNAQVKQTEASYDAAVGAEVRHAFPLLNVLVDPASALRARHLWWGTPYAEDALSRQLRAQGQSWVSLLPPLSSTPSSAEYTEAVLVLPPRVATNHVISVTPTVLQENNVTVVEETDLYGEAAAAYIFGGNSLLAAASSLAHKRGAALWAQLPCELQSVMAEVAEGIRAASDDYIPAISAENVMGGATACVGLQVTLHELEEAWYAAQPCRVNRTCWLAFLSQYEVWVVNGHVALLEHQYSLETARAHLFRIRWPAAAKPWTDVQAALIGGGDDDDGVGLCCARNEKTTAVSGATSTGSLTLLLSRAAEKTLPKEAAAAEPLCLLSPTPYDAVIDALRWPRHGLSSPLKSAVALEDWLLHQPYIRAQLTGSVSCSLESVVQQVCETLDSTAEAQRPLSSFASSPQWIARFTQSQRGAPLHHGFLWLHPSSATSLVREALPQLLLQHRVRIRDSGVLPLRVAVERQLLDVHHDSFYKNAYVRTAAQVPITDAEADAFATSFGQNWITVVQLGLVLNAQEAEQKYGTVRLMTWWDSLQEEHQARLSDQLFVGYMAEEGLYVMNPPYSYRRARLYGGGSDIVWYAVEWSAQDMTWSSFMTAVVGDADPANAAPETLRGHFGANWTRYSLPGKPDQIECVLHASDSPLAALAERCRWLSCPPEHDPYGQVLLQSGVPPALLSLLLSNPTLYACETGIMTEAFHSLRQDDVHELVAQLRGYAFCCGCLAVPDSVSLIPPPAVPATPKQTECSTPHCDEYPSPTEQLRAYRNVALRKAINIFQLCAFAIPFSGEASPQTNTHDSLCRAVMYLDPLEEHPGSADVTPSLLRSITQRALGNFVERHLRQHGIHVVHERLVQCASEAEATVVHRTQHHRLYRYGIEVPAAETLASNKAFQLRMKQHFDVSPHSAAVGAVVLRNAAEMADALRGNGHDVAALWARAKRLYPHDTLALSDDCTVQRLHPRKPFFLLNGDALEAEQQFVARQAKTGVRVWYLEWNEQEHPGMTYTRLAQIVASLHGPRGPLRTCWNTYGWASESSASNTAAAAEAVAGDFCPSLHVSESSLAAVRQRQLWLGLPLLTDPIVRAWLSASADENGVELAETPLPLPPRAVAWAVQDPSISFKNKLDAQFLFDAVVGMDAACVRRRLQEWWDAKQDDEHETTRNTAVIALMPQVAANSDVRHLVCRVIAENDLRVEECGFVAHYSDGGRAKLRRVVQCLYPEDWNYATQEPHLLSLSPEECAAVATVFSTSWTSMVDSGRVLPASRATKRLGGMSPAQLQLFVKAAKNALWVRPQLHLAELEEYGVFVVNAHVPHLTDVVVAAADRLPLPYYVVSWDDRQCSWEACVSRVVGFAEPSLASPQSIRGRVNANWSSLGLHAAPTRGESVVCMSDGPLHSLLARLHLRWPPTGTLDEDMFGGAVLQSLGGAAAVVSVLRGWLSNPAVTCDGRTDGVLSHLANWETEEIFNLLSRLTKSPSALLPVDLSAVRHEEQEAEGRRAAEAAWNEAVQQRDALPVLLHTTSINSTPTTGNAESPPADEAAEDDVLLHRNVGTLLFLSRQLNAVQQAQLRQHLQQHGISVSVTVEEEEQEATPELLDRLFPTESYLADCVDLARVLSESDEVAVNDQERFNTVFRDEVAWHALLERTSQDPATPDTPRGLYSAADAMRHWQWTSHDLWRHVCEGFSMRLSESVEITRLPSCGAEDGADEQAEEAGHESEAAALASPVTVPWAGGHYVVNGAYAALRDALQTASSATAAREGKDAAGHATTPTPFLAMWEVSWDSRTLSWQDFTQRVIGCVDGARAASGSFNALMSKENSGADTEELTQLASPLLCWGVVPSSGPLAAFAMRSRWCRNAGNRYNAYVPDPLVRAMAMAGVADQDSLLDSWVANPFVMVKRNDEADTNVRCRLFDWTRNCDTPQLLPWLRVLDGVAVDATRDSAANGGIAASAAAAAESAENDSASAPRSPPPPPPRMKKQLNVARVQDALLHARTESDWRRLWDYYSTLDTPSVGGEPSATAATAPDTIPFASFYRDFRSFDTLGVPNMSHELKRLFLEVEVKGRGRMTYAQFTHALTLYQSL</sequence>
<dbReference type="VEuPathDB" id="TriTrypDB:LpyrH10_06_0300"/>
<dbReference type="OMA" id="FIDTHYG"/>
<dbReference type="EMBL" id="LGTL01000006">
    <property type="protein sequence ID" value="KPA81242.1"/>
    <property type="molecule type" value="Genomic_DNA"/>
</dbReference>